<evidence type="ECO:0000313" key="1">
    <source>
        <dbReference type="Proteomes" id="UP000887540"/>
    </source>
</evidence>
<dbReference type="AlphaFoldDB" id="A0A914EFB4"/>
<reference evidence="2" key="1">
    <citation type="submission" date="2022-11" db="UniProtKB">
        <authorList>
            <consortium name="WormBaseParasite"/>
        </authorList>
    </citation>
    <scope>IDENTIFICATION</scope>
</reference>
<proteinExistence type="predicted"/>
<protein>
    <submittedName>
        <fullName evidence="2">Uncharacterized protein</fullName>
    </submittedName>
</protein>
<organism evidence="1 2">
    <name type="scientific">Acrobeloides nanus</name>
    <dbReference type="NCBI Taxonomy" id="290746"/>
    <lineage>
        <taxon>Eukaryota</taxon>
        <taxon>Metazoa</taxon>
        <taxon>Ecdysozoa</taxon>
        <taxon>Nematoda</taxon>
        <taxon>Chromadorea</taxon>
        <taxon>Rhabditida</taxon>
        <taxon>Tylenchina</taxon>
        <taxon>Cephalobomorpha</taxon>
        <taxon>Cephaloboidea</taxon>
        <taxon>Cephalobidae</taxon>
        <taxon>Acrobeloides</taxon>
    </lineage>
</organism>
<sequence length="70" mass="7880">MFWRSLIVCWEMKKDNHNIGNNLNKMIAATTATTWMATITTDIPCSSALTTLVTIATPTRSCYESSNFFN</sequence>
<dbReference type="WBParaSite" id="ACRNAN_scaffold7908.g11730.t1">
    <property type="protein sequence ID" value="ACRNAN_scaffold7908.g11730.t1"/>
    <property type="gene ID" value="ACRNAN_scaffold7908.g11730"/>
</dbReference>
<keyword evidence="1" id="KW-1185">Reference proteome</keyword>
<evidence type="ECO:0000313" key="2">
    <source>
        <dbReference type="WBParaSite" id="ACRNAN_scaffold7908.g11730.t1"/>
    </source>
</evidence>
<accession>A0A914EFB4</accession>
<dbReference type="Proteomes" id="UP000887540">
    <property type="component" value="Unplaced"/>
</dbReference>
<name>A0A914EFB4_9BILA</name>